<dbReference type="EMBL" id="GEBQ01008589">
    <property type="protein sequence ID" value="JAT31388.1"/>
    <property type="molecule type" value="Transcribed_RNA"/>
</dbReference>
<dbReference type="AlphaFoldDB" id="A0A1B6M653"/>
<evidence type="ECO:0000256" key="1">
    <source>
        <dbReference type="SAM" id="MobiDB-lite"/>
    </source>
</evidence>
<evidence type="ECO:0000313" key="2">
    <source>
        <dbReference type="EMBL" id="JAT31388.1"/>
    </source>
</evidence>
<reference evidence="2" key="1">
    <citation type="submission" date="2015-11" db="EMBL/GenBank/DDBJ databases">
        <title>De novo transcriptome assembly of four potential Pierce s Disease insect vectors from Arizona vineyards.</title>
        <authorList>
            <person name="Tassone E.E."/>
        </authorList>
    </citation>
    <scope>NUCLEOTIDE SEQUENCE</scope>
</reference>
<name>A0A1B6M653_9HEMI</name>
<organism evidence="2">
    <name type="scientific">Graphocephala atropunctata</name>
    <dbReference type="NCBI Taxonomy" id="36148"/>
    <lineage>
        <taxon>Eukaryota</taxon>
        <taxon>Metazoa</taxon>
        <taxon>Ecdysozoa</taxon>
        <taxon>Arthropoda</taxon>
        <taxon>Hexapoda</taxon>
        <taxon>Insecta</taxon>
        <taxon>Pterygota</taxon>
        <taxon>Neoptera</taxon>
        <taxon>Paraneoptera</taxon>
        <taxon>Hemiptera</taxon>
        <taxon>Auchenorrhyncha</taxon>
        <taxon>Membracoidea</taxon>
        <taxon>Cicadellidae</taxon>
        <taxon>Cicadellinae</taxon>
        <taxon>Cicadellini</taxon>
        <taxon>Graphocephala</taxon>
    </lineage>
</organism>
<feature type="region of interest" description="Disordered" evidence="1">
    <location>
        <begin position="133"/>
        <end position="159"/>
    </location>
</feature>
<gene>
    <name evidence="2" type="ORF">g.8988</name>
</gene>
<protein>
    <submittedName>
        <fullName evidence="2">Uncharacterized protein</fullName>
    </submittedName>
</protein>
<sequence length="213" mass="24506">MEEVIDEVVINPYQYHFCSEFSEEIQYHYKLKYPEVYSLAPNTVMNMLDDAMIYSKLEGSVASYIGRVRQSLETSKNLGLILRGNDFAMGRYKYQSTAEEQSCDDMRRKLDAMAPAGASVYDSVHSVKVRNKTRNRPTLQHQRKGETGRDHHYHSSSTDVPLQLNGLVDKAVPFPLWCNKRSAGNHLGRKDRGITLTPYKKPQPRNIYITKKK</sequence>
<accession>A0A1B6M653</accession>
<proteinExistence type="predicted"/>